<evidence type="ECO:0000256" key="1">
    <source>
        <dbReference type="SAM" id="Coils"/>
    </source>
</evidence>
<protein>
    <submittedName>
        <fullName evidence="2">Uncharacterized protein</fullName>
    </submittedName>
</protein>
<keyword evidence="1" id="KW-0175">Coiled coil</keyword>
<dbReference type="Proteomes" id="UP000317176">
    <property type="component" value="Unassembled WGS sequence"/>
</dbReference>
<dbReference type="RefSeq" id="WP_145630033.1">
    <property type="nucleotide sequence ID" value="NZ_CP088014.1"/>
</dbReference>
<organism evidence="2 3">
    <name type="scientific">Bradyrhizobium daqingense</name>
    <dbReference type="NCBI Taxonomy" id="993502"/>
    <lineage>
        <taxon>Bacteria</taxon>
        <taxon>Pseudomonadati</taxon>
        <taxon>Pseudomonadota</taxon>
        <taxon>Alphaproteobacteria</taxon>
        <taxon>Hyphomicrobiales</taxon>
        <taxon>Nitrobacteraceae</taxon>
        <taxon>Bradyrhizobium</taxon>
    </lineage>
</organism>
<proteinExistence type="predicted"/>
<comment type="caution">
    <text evidence="2">The sequence shown here is derived from an EMBL/GenBank/DDBJ whole genome shotgun (WGS) entry which is preliminary data.</text>
</comment>
<accession>A0A562LME9</accession>
<dbReference type="EMBL" id="VLKL01000003">
    <property type="protein sequence ID" value="TWI08792.1"/>
    <property type="molecule type" value="Genomic_DNA"/>
</dbReference>
<dbReference type="OrthoDB" id="8453934at2"/>
<dbReference type="AlphaFoldDB" id="A0A562LME9"/>
<gene>
    <name evidence="2" type="ORF">IQ17_01615</name>
</gene>
<feature type="coiled-coil region" evidence="1">
    <location>
        <begin position="48"/>
        <end position="82"/>
    </location>
</feature>
<name>A0A562LME9_9BRAD</name>
<dbReference type="NCBIfam" id="NF038404">
    <property type="entry name" value="perm_prefix_2"/>
    <property type="match status" value="1"/>
</dbReference>
<sequence>MTDKDGDDDKTIHLPDFRGKFDNLGLVTAYEMKITKVALDTLFIQREIESAREEYVKLGATIQAAEEKLEKASEQIAAERSSSPPRLARFAVALLAPESSAQAQLGDYEEMFAKNVARIGVRKARQIYWLQVSASLRPLAWAWIKRMGFVTLVVDYVRSKFGL</sequence>
<keyword evidence="3" id="KW-1185">Reference proteome</keyword>
<dbReference type="InterPro" id="IPR047699">
    <property type="entry name" value="Permease_put_prefix"/>
</dbReference>
<reference evidence="2 3" key="1">
    <citation type="journal article" date="2015" name="Stand. Genomic Sci.">
        <title>Genomic Encyclopedia of Bacterial and Archaeal Type Strains, Phase III: the genomes of soil and plant-associated and newly described type strains.</title>
        <authorList>
            <person name="Whitman W.B."/>
            <person name="Woyke T."/>
            <person name="Klenk H.P."/>
            <person name="Zhou Y."/>
            <person name="Lilburn T.G."/>
            <person name="Beck B.J."/>
            <person name="De Vos P."/>
            <person name="Vandamme P."/>
            <person name="Eisen J.A."/>
            <person name="Garrity G."/>
            <person name="Hugenholtz P."/>
            <person name="Kyrpides N.C."/>
        </authorList>
    </citation>
    <scope>NUCLEOTIDE SEQUENCE [LARGE SCALE GENOMIC DNA]</scope>
    <source>
        <strain evidence="2 3">CGMCC 1.10947</strain>
    </source>
</reference>
<evidence type="ECO:0000313" key="3">
    <source>
        <dbReference type="Proteomes" id="UP000317176"/>
    </source>
</evidence>
<evidence type="ECO:0000313" key="2">
    <source>
        <dbReference type="EMBL" id="TWI08792.1"/>
    </source>
</evidence>